<dbReference type="AlphaFoldDB" id="A0A5B9Y5Z2"/>
<feature type="transmembrane region" description="Helical" evidence="1">
    <location>
        <begin position="16"/>
        <end position="36"/>
    </location>
</feature>
<name>A0A5B9Y5Z2_9MOLU</name>
<proteinExistence type="predicted"/>
<evidence type="ECO:0000256" key="1">
    <source>
        <dbReference type="SAM" id="Phobius"/>
    </source>
</evidence>
<dbReference type="KEGG" id="schi:SCHIN_v1c09250"/>
<keyword evidence="3" id="KW-1185">Reference proteome</keyword>
<keyword evidence="1" id="KW-0472">Membrane</keyword>
<keyword evidence="1" id="KW-0812">Transmembrane</keyword>
<accession>A0A5B9Y5Z2</accession>
<sequence length="248" mass="29166">MLNILNFNFKRALNKWYILLIIFIASNFFNILYNLVNSMQIQDEEGGVFLGAGLNIFIGVNLIYILLFSYYLYDDFKSGLWNQIKGSKITPIKIIWTYLLNGLILAFLNLTFYLVWTWSFNVKMVAQYGILNFLLDYYVRIILYCITLAIILFTLFKFLPEDRMAVSITLILLILVIICTAFLNMIFNPIFEIKSVEVIFNILPFFNIWLLETKNALFWIPYISNLLVLIGLMWLTLGVKRGLKLWHK</sequence>
<organism evidence="2 3">
    <name type="scientific">Spiroplasma chinense</name>
    <dbReference type="NCBI Taxonomy" id="216932"/>
    <lineage>
        <taxon>Bacteria</taxon>
        <taxon>Bacillati</taxon>
        <taxon>Mycoplasmatota</taxon>
        <taxon>Mollicutes</taxon>
        <taxon>Entomoplasmatales</taxon>
        <taxon>Spiroplasmataceae</taxon>
        <taxon>Spiroplasma</taxon>
    </lineage>
</organism>
<feature type="transmembrane region" description="Helical" evidence="1">
    <location>
        <begin position="137"/>
        <end position="156"/>
    </location>
</feature>
<keyword evidence="1" id="KW-1133">Transmembrane helix</keyword>
<protein>
    <submittedName>
        <fullName evidence="2">Uncharacterized protein</fullName>
    </submittedName>
</protein>
<feature type="transmembrane region" description="Helical" evidence="1">
    <location>
        <begin position="216"/>
        <end position="239"/>
    </location>
</feature>
<gene>
    <name evidence="2" type="ORF">SCHIN_v1c09250</name>
</gene>
<evidence type="ECO:0000313" key="2">
    <source>
        <dbReference type="EMBL" id="QEH62119.1"/>
    </source>
</evidence>
<reference evidence="2 3" key="1">
    <citation type="submission" date="2019-08" db="EMBL/GenBank/DDBJ databases">
        <title>Complete genome sequence of Spiroplasma chinense CCH (DSM 19755).</title>
        <authorList>
            <person name="Shen H.-Y."/>
            <person name="Lin Y.-C."/>
            <person name="Chou L."/>
            <person name="Kuo C.-H."/>
        </authorList>
    </citation>
    <scope>NUCLEOTIDE SEQUENCE [LARGE SCALE GENOMIC DNA]</scope>
    <source>
        <strain evidence="2 3">CCH</strain>
    </source>
</reference>
<feature type="transmembrane region" description="Helical" evidence="1">
    <location>
        <begin position="48"/>
        <end position="73"/>
    </location>
</feature>
<feature type="transmembrane region" description="Helical" evidence="1">
    <location>
        <begin position="94"/>
        <end position="117"/>
    </location>
</feature>
<dbReference type="EMBL" id="CP043026">
    <property type="protein sequence ID" value="QEH62119.1"/>
    <property type="molecule type" value="Genomic_DNA"/>
</dbReference>
<dbReference type="Proteomes" id="UP000323144">
    <property type="component" value="Chromosome"/>
</dbReference>
<feature type="transmembrane region" description="Helical" evidence="1">
    <location>
        <begin position="168"/>
        <end position="187"/>
    </location>
</feature>
<evidence type="ECO:0000313" key="3">
    <source>
        <dbReference type="Proteomes" id="UP000323144"/>
    </source>
</evidence>